<dbReference type="AlphaFoldDB" id="A0A9D4PCF6"/>
<evidence type="ECO:0000313" key="2">
    <source>
        <dbReference type="Proteomes" id="UP000821837"/>
    </source>
</evidence>
<sequence>MRALSGCRLIELGASTPNERAMSSYELPAIASECVLRLKIDKVKGNLQSLNISNCIVAQPAGLLSLVPGLHSLDTLSCIACALKTSDLLDLLLSSLQSVTSLEFSLVETANDAAEEVNKILDVVSVRNGGKASVRFTGVGDDLRVVGYGDAGSVARQLRTRLDNHTALWRNCMLLAGPMVIVTFSRLDLDRCFTYAGPGRYWGRLKSMCLLYISRHLDDAFYPTVHGGHGPAVRNFIARLTNLVELNVSFVNFDDDINFTTLLHASGLRRPSGLSLPHCGLRHSGAGHRLAIAFRDIEDLDNRLKFEGCHTKCNRCGGQLLVDPEDASLFCASSNRLTLCNVPNLASLTFLESCPVAHVRLIDISHEPRYDFRALSKVYNRYPDSEDAFLVDAAGLLLNGAMAAVVNRGEVVDGISDTGIDITAMEEAAIALVQTMMEILSL</sequence>
<accession>A0A9D4PCF6</accession>
<keyword evidence="2" id="KW-1185">Reference proteome</keyword>
<organism evidence="1 2">
    <name type="scientific">Rhipicephalus sanguineus</name>
    <name type="common">Brown dog tick</name>
    <name type="synonym">Ixodes sanguineus</name>
    <dbReference type="NCBI Taxonomy" id="34632"/>
    <lineage>
        <taxon>Eukaryota</taxon>
        <taxon>Metazoa</taxon>
        <taxon>Ecdysozoa</taxon>
        <taxon>Arthropoda</taxon>
        <taxon>Chelicerata</taxon>
        <taxon>Arachnida</taxon>
        <taxon>Acari</taxon>
        <taxon>Parasitiformes</taxon>
        <taxon>Ixodida</taxon>
        <taxon>Ixodoidea</taxon>
        <taxon>Ixodidae</taxon>
        <taxon>Rhipicephalinae</taxon>
        <taxon>Rhipicephalus</taxon>
        <taxon>Rhipicephalus</taxon>
    </lineage>
</organism>
<proteinExistence type="predicted"/>
<gene>
    <name evidence="1" type="ORF">HPB52_009675</name>
</gene>
<protein>
    <submittedName>
        <fullName evidence="1">Uncharacterized protein</fullName>
    </submittedName>
</protein>
<dbReference type="VEuPathDB" id="VectorBase:RSAN_034844"/>
<dbReference type="EMBL" id="JABSTV010001255">
    <property type="protein sequence ID" value="KAH7935546.1"/>
    <property type="molecule type" value="Genomic_DNA"/>
</dbReference>
<dbReference type="Proteomes" id="UP000821837">
    <property type="component" value="Unassembled WGS sequence"/>
</dbReference>
<reference evidence="1" key="2">
    <citation type="submission" date="2021-09" db="EMBL/GenBank/DDBJ databases">
        <authorList>
            <person name="Jia N."/>
            <person name="Wang J."/>
            <person name="Shi W."/>
            <person name="Du L."/>
            <person name="Sun Y."/>
            <person name="Zhan W."/>
            <person name="Jiang J."/>
            <person name="Wang Q."/>
            <person name="Zhang B."/>
            <person name="Ji P."/>
            <person name="Sakyi L.B."/>
            <person name="Cui X."/>
            <person name="Yuan T."/>
            <person name="Jiang B."/>
            <person name="Yang W."/>
            <person name="Lam T.T.-Y."/>
            <person name="Chang Q."/>
            <person name="Ding S."/>
            <person name="Wang X."/>
            <person name="Zhu J."/>
            <person name="Ruan X."/>
            <person name="Zhao L."/>
            <person name="Wei J."/>
            <person name="Que T."/>
            <person name="Du C."/>
            <person name="Cheng J."/>
            <person name="Dai P."/>
            <person name="Han X."/>
            <person name="Huang E."/>
            <person name="Gao Y."/>
            <person name="Liu J."/>
            <person name="Shao H."/>
            <person name="Ye R."/>
            <person name="Li L."/>
            <person name="Wei W."/>
            <person name="Wang X."/>
            <person name="Wang C."/>
            <person name="Huo Q."/>
            <person name="Li W."/>
            <person name="Guo W."/>
            <person name="Chen H."/>
            <person name="Chen S."/>
            <person name="Zhou L."/>
            <person name="Zhou L."/>
            <person name="Ni X."/>
            <person name="Tian J."/>
            <person name="Zhou Y."/>
            <person name="Sheng Y."/>
            <person name="Liu T."/>
            <person name="Pan Y."/>
            <person name="Xia L."/>
            <person name="Li J."/>
            <person name="Zhao F."/>
            <person name="Cao W."/>
        </authorList>
    </citation>
    <scope>NUCLEOTIDE SEQUENCE</scope>
    <source>
        <strain evidence="1">Rsan-2018</strain>
        <tissue evidence="1">Larvae</tissue>
    </source>
</reference>
<evidence type="ECO:0000313" key="1">
    <source>
        <dbReference type="EMBL" id="KAH7935546.1"/>
    </source>
</evidence>
<reference evidence="1" key="1">
    <citation type="journal article" date="2020" name="Cell">
        <title>Large-Scale Comparative Analyses of Tick Genomes Elucidate Their Genetic Diversity and Vector Capacities.</title>
        <authorList>
            <consortium name="Tick Genome and Microbiome Consortium (TIGMIC)"/>
            <person name="Jia N."/>
            <person name="Wang J."/>
            <person name="Shi W."/>
            <person name="Du L."/>
            <person name="Sun Y."/>
            <person name="Zhan W."/>
            <person name="Jiang J.F."/>
            <person name="Wang Q."/>
            <person name="Zhang B."/>
            <person name="Ji P."/>
            <person name="Bell-Sakyi L."/>
            <person name="Cui X.M."/>
            <person name="Yuan T.T."/>
            <person name="Jiang B.G."/>
            <person name="Yang W.F."/>
            <person name="Lam T.T."/>
            <person name="Chang Q.C."/>
            <person name="Ding S.J."/>
            <person name="Wang X.J."/>
            <person name="Zhu J.G."/>
            <person name="Ruan X.D."/>
            <person name="Zhao L."/>
            <person name="Wei J.T."/>
            <person name="Ye R.Z."/>
            <person name="Que T.C."/>
            <person name="Du C.H."/>
            <person name="Zhou Y.H."/>
            <person name="Cheng J.X."/>
            <person name="Dai P.F."/>
            <person name="Guo W.B."/>
            <person name="Han X.H."/>
            <person name="Huang E.J."/>
            <person name="Li L.F."/>
            <person name="Wei W."/>
            <person name="Gao Y.C."/>
            <person name="Liu J.Z."/>
            <person name="Shao H.Z."/>
            <person name="Wang X."/>
            <person name="Wang C.C."/>
            <person name="Yang T.C."/>
            <person name="Huo Q.B."/>
            <person name="Li W."/>
            <person name="Chen H.Y."/>
            <person name="Chen S.E."/>
            <person name="Zhou L.G."/>
            <person name="Ni X.B."/>
            <person name="Tian J.H."/>
            <person name="Sheng Y."/>
            <person name="Liu T."/>
            <person name="Pan Y.S."/>
            <person name="Xia L.Y."/>
            <person name="Li J."/>
            <person name="Zhao F."/>
            <person name="Cao W.C."/>
        </authorList>
    </citation>
    <scope>NUCLEOTIDE SEQUENCE</scope>
    <source>
        <strain evidence="1">Rsan-2018</strain>
    </source>
</reference>
<comment type="caution">
    <text evidence="1">The sequence shown here is derived from an EMBL/GenBank/DDBJ whole genome shotgun (WGS) entry which is preliminary data.</text>
</comment>
<name>A0A9D4PCF6_RHISA</name>